<proteinExistence type="predicted"/>
<protein>
    <submittedName>
        <fullName evidence="4">Protein TESPA1</fullName>
    </submittedName>
</protein>
<accession>A0A6J1UFC3</accession>
<evidence type="ECO:0000313" key="3">
    <source>
        <dbReference type="Proteomes" id="UP000504612"/>
    </source>
</evidence>
<dbReference type="GO" id="GO:0005102">
    <property type="term" value="F:signaling receptor binding"/>
    <property type="evidence" value="ECO:0007669"/>
    <property type="project" value="InterPro"/>
</dbReference>
<dbReference type="PANTHER" id="PTHR17469:SF1">
    <property type="entry name" value="PROTEIN TESPA1"/>
    <property type="match status" value="1"/>
</dbReference>
<gene>
    <name evidence="4" type="primary">TESPA1</name>
</gene>
<evidence type="ECO:0000259" key="2">
    <source>
        <dbReference type="SMART" id="SM01257"/>
    </source>
</evidence>
<dbReference type="AlphaFoldDB" id="A0A6J1UFC3"/>
<dbReference type="KEGG" id="nss:113416100"/>
<feature type="region of interest" description="Disordered" evidence="1">
    <location>
        <begin position="271"/>
        <end position="302"/>
    </location>
</feature>
<organism evidence="3 4">
    <name type="scientific">Notechis scutatus</name>
    <name type="common">mainland tiger snake</name>
    <dbReference type="NCBI Taxonomy" id="8663"/>
    <lineage>
        <taxon>Eukaryota</taxon>
        <taxon>Metazoa</taxon>
        <taxon>Chordata</taxon>
        <taxon>Craniata</taxon>
        <taxon>Vertebrata</taxon>
        <taxon>Euteleostomi</taxon>
        <taxon>Lepidosauria</taxon>
        <taxon>Squamata</taxon>
        <taxon>Bifurcata</taxon>
        <taxon>Unidentata</taxon>
        <taxon>Episquamata</taxon>
        <taxon>Toxicofera</taxon>
        <taxon>Serpentes</taxon>
        <taxon>Colubroidea</taxon>
        <taxon>Elapidae</taxon>
        <taxon>Hydrophiinae</taxon>
        <taxon>Notechis</taxon>
    </lineage>
</organism>
<dbReference type="Pfam" id="PF14722">
    <property type="entry name" value="KRAP_IP3R_bind"/>
    <property type="match status" value="1"/>
</dbReference>
<keyword evidence="3" id="KW-1185">Reference proteome</keyword>
<dbReference type="GeneID" id="113416100"/>
<feature type="domain" description="ITPR-interacting" evidence="2">
    <location>
        <begin position="1"/>
        <end position="165"/>
    </location>
</feature>
<reference evidence="4" key="1">
    <citation type="submission" date="2025-08" db="UniProtKB">
        <authorList>
            <consortium name="RefSeq"/>
        </authorList>
    </citation>
    <scope>IDENTIFICATION</scope>
</reference>
<dbReference type="CTD" id="9840"/>
<dbReference type="SMART" id="SM01257">
    <property type="entry name" value="KRAP_IP3R_bind"/>
    <property type="match status" value="1"/>
</dbReference>
<dbReference type="InterPro" id="IPR043444">
    <property type="entry name" value="TESPA1-like"/>
</dbReference>
<dbReference type="InterPro" id="IPR029325">
    <property type="entry name" value="ITPR-bd"/>
</dbReference>
<dbReference type="PANTHER" id="PTHR17469">
    <property type="entry name" value="SPERM SPECIFIC ANTIGEN 2-RELATED"/>
    <property type="match status" value="1"/>
</dbReference>
<dbReference type="RefSeq" id="XP_026529577.1">
    <property type="nucleotide sequence ID" value="XM_026673792.1"/>
</dbReference>
<evidence type="ECO:0000313" key="4">
    <source>
        <dbReference type="RefSeq" id="XP_026529577.1"/>
    </source>
</evidence>
<name>A0A6J1UFC3_9SAUR</name>
<evidence type="ECO:0000256" key="1">
    <source>
        <dbReference type="SAM" id="MobiDB-lite"/>
    </source>
</evidence>
<sequence length="302" mass="33882">MASDDMADSTNKTSSSISEVLDLCQVDAETILGNLGFTEELAQAATWIPDRFFSVPSQAEGINFHLFLRAQVQRIEMEDPCLMLVSRFRDVQTLSETTDDCFCLYSYISKTPVQEISPGHLFWAFPETPDSWNIPSQPVSSSSLHALQKTMCLCTSSQKEWPLRAFSMQSPVNCLEQDMWEVIHKAHKGRFPFNMEDLEDETQAVPMKDSVCHRRMGRKVASSGSAFIETPPAITPCSYCETPYYSWKSAEISLPGWLSFHFGGTRKKTLDNVGPQEVGHFGHHSSPEATSPDETSEESDEE</sequence>
<dbReference type="Proteomes" id="UP000504612">
    <property type="component" value="Unplaced"/>
</dbReference>